<evidence type="ECO:0000313" key="3">
    <source>
        <dbReference type="Proteomes" id="UP000295361"/>
    </source>
</evidence>
<sequence>MRGRVVGWPQIQTAHRESDAFARAWAHVPSSITTYYFLAYANAIEALADGAPQLGGAQRSTAVNLKAVERWSEGNDLDEAQRARNRNKSKVRARV</sequence>
<organism evidence="2 3">
    <name type="scientific">Roseateles toxinivorans</name>
    <dbReference type="NCBI Taxonomy" id="270368"/>
    <lineage>
        <taxon>Bacteria</taxon>
        <taxon>Pseudomonadati</taxon>
        <taxon>Pseudomonadota</taxon>
        <taxon>Betaproteobacteria</taxon>
        <taxon>Burkholderiales</taxon>
        <taxon>Sphaerotilaceae</taxon>
        <taxon>Roseateles</taxon>
    </lineage>
</organism>
<proteinExistence type="predicted"/>
<reference evidence="2 3" key="1">
    <citation type="submission" date="2019-03" db="EMBL/GenBank/DDBJ databases">
        <title>Genomic Encyclopedia of Type Strains, Phase IV (KMG-IV): sequencing the most valuable type-strain genomes for metagenomic binning, comparative biology and taxonomic classification.</title>
        <authorList>
            <person name="Goeker M."/>
        </authorList>
    </citation>
    <scope>NUCLEOTIDE SEQUENCE [LARGE SCALE GENOMIC DNA]</scope>
    <source>
        <strain evidence="2 3">DSM 16998</strain>
    </source>
</reference>
<accession>A0A4R6QUT0</accession>
<dbReference type="Proteomes" id="UP000295361">
    <property type="component" value="Unassembled WGS sequence"/>
</dbReference>
<evidence type="ECO:0000256" key="1">
    <source>
        <dbReference type="SAM" id="MobiDB-lite"/>
    </source>
</evidence>
<feature type="compositionally biased region" description="Basic residues" evidence="1">
    <location>
        <begin position="83"/>
        <end position="95"/>
    </location>
</feature>
<comment type="caution">
    <text evidence="2">The sequence shown here is derived from an EMBL/GenBank/DDBJ whole genome shotgun (WGS) entry which is preliminary data.</text>
</comment>
<name>A0A4R6QUT0_9BURK</name>
<feature type="region of interest" description="Disordered" evidence="1">
    <location>
        <begin position="74"/>
        <end position="95"/>
    </location>
</feature>
<keyword evidence="3" id="KW-1185">Reference proteome</keyword>
<protein>
    <submittedName>
        <fullName evidence="2">Uncharacterized protein</fullName>
    </submittedName>
</protein>
<dbReference type="InParanoid" id="A0A4R6QUT0"/>
<gene>
    <name evidence="2" type="ORF">DES47_101556</name>
</gene>
<dbReference type="AlphaFoldDB" id="A0A4R6QUT0"/>
<evidence type="ECO:0000313" key="2">
    <source>
        <dbReference type="EMBL" id="TDP74495.1"/>
    </source>
</evidence>
<dbReference type="EMBL" id="SNXS01000001">
    <property type="protein sequence ID" value="TDP74495.1"/>
    <property type="molecule type" value="Genomic_DNA"/>
</dbReference>